<comment type="caution">
    <text evidence="2">The sequence shown here is derived from an EMBL/GenBank/DDBJ whole genome shotgun (WGS) entry which is preliminary data.</text>
</comment>
<dbReference type="Proteomes" id="UP000324222">
    <property type="component" value="Unassembled WGS sequence"/>
</dbReference>
<evidence type="ECO:0000313" key="3">
    <source>
        <dbReference type="Proteomes" id="UP000324222"/>
    </source>
</evidence>
<dbReference type="AlphaFoldDB" id="A0A5B7FY63"/>
<feature type="region of interest" description="Disordered" evidence="1">
    <location>
        <begin position="126"/>
        <end position="151"/>
    </location>
</feature>
<dbReference type="EMBL" id="VSRR010009461">
    <property type="protein sequence ID" value="MPC50367.1"/>
    <property type="molecule type" value="Genomic_DNA"/>
</dbReference>
<proteinExistence type="predicted"/>
<protein>
    <submittedName>
        <fullName evidence="2">Uncharacterized protein</fullName>
    </submittedName>
</protein>
<accession>A0A5B7FY63</accession>
<evidence type="ECO:0000313" key="2">
    <source>
        <dbReference type="EMBL" id="MPC50367.1"/>
    </source>
</evidence>
<evidence type="ECO:0000256" key="1">
    <source>
        <dbReference type="SAM" id="MobiDB-lite"/>
    </source>
</evidence>
<reference evidence="2 3" key="1">
    <citation type="submission" date="2019-05" db="EMBL/GenBank/DDBJ databases">
        <title>Another draft genome of Portunus trituberculatus and its Hox gene families provides insights of decapod evolution.</title>
        <authorList>
            <person name="Jeong J.-H."/>
            <person name="Song I."/>
            <person name="Kim S."/>
            <person name="Choi T."/>
            <person name="Kim D."/>
            <person name="Ryu S."/>
            <person name="Kim W."/>
        </authorList>
    </citation>
    <scope>NUCLEOTIDE SEQUENCE [LARGE SCALE GENOMIC DNA]</scope>
    <source>
        <tissue evidence="2">Muscle</tissue>
    </source>
</reference>
<gene>
    <name evidence="2" type="ORF">E2C01_044195</name>
</gene>
<organism evidence="2 3">
    <name type="scientific">Portunus trituberculatus</name>
    <name type="common">Swimming crab</name>
    <name type="synonym">Neptunus trituberculatus</name>
    <dbReference type="NCBI Taxonomy" id="210409"/>
    <lineage>
        <taxon>Eukaryota</taxon>
        <taxon>Metazoa</taxon>
        <taxon>Ecdysozoa</taxon>
        <taxon>Arthropoda</taxon>
        <taxon>Crustacea</taxon>
        <taxon>Multicrustacea</taxon>
        <taxon>Malacostraca</taxon>
        <taxon>Eumalacostraca</taxon>
        <taxon>Eucarida</taxon>
        <taxon>Decapoda</taxon>
        <taxon>Pleocyemata</taxon>
        <taxon>Brachyura</taxon>
        <taxon>Eubrachyura</taxon>
        <taxon>Portunoidea</taxon>
        <taxon>Portunidae</taxon>
        <taxon>Portuninae</taxon>
        <taxon>Portunus</taxon>
    </lineage>
</organism>
<keyword evidence="3" id="KW-1185">Reference proteome</keyword>
<sequence length="151" mass="16310">MGRGGREGVGRRQAQKVWHCRDVVAGDIGARPEGGESRARQEDYRICCVVVVIVMRGVRHHCVGCGSRVRAAGICVGSCPASRRGVWCWLAPAQLGYHGYRMTTKTALGRAAHLLIVDKLITTPTPNGRRHTCSPARSGVRPGTNKPHSSC</sequence>
<name>A0A5B7FY63_PORTR</name>